<evidence type="ECO:0000313" key="4">
    <source>
        <dbReference type="EMBL" id="GLR69429.1"/>
    </source>
</evidence>
<dbReference type="Proteomes" id="UP001156601">
    <property type="component" value="Unassembled WGS sequence"/>
</dbReference>
<name>A0AA37SW33_9ALTE</name>
<reference evidence="4" key="2">
    <citation type="submission" date="2023-01" db="EMBL/GenBank/DDBJ databases">
        <title>Draft genome sequence of Agaribacter marinus strain NBRC 110023.</title>
        <authorList>
            <person name="Sun Q."/>
            <person name="Mori K."/>
        </authorList>
    </citation>
    <scope>NUCLEOTIDE SEQUENCE</scope>
    <source>
        <strain evidence="4">NBRC 110023</strain>
    </source>
</reference>
<dbReference type="Gene3D" id="6.10.250.2410">
    <property type="match status" value="1"/>
</dbReference>
<evidence type="ECO:0000256" key="1">
    <source>
        <dbReference type="ARBA" id="ARBA00044777"/>
    </source>
</evidence>
<protein>
    <recommendedName>
        <fullName evidence="1 2">Segregation and condensation protein A</fullName>
    </recommendedName>
</protein>
<dbReference type="GO" id="GO:0007059">
    <property type="term" value="P:chromosome segregation"/>
    <property type="evidence" value="ECO:0007669"/>
    <property type="project" value="UniProtKB-UniRule"/>
</dbReference>
<feature type="compositionally biased region" description="Basic and acidic residues" evidence="3">
    <location>
        <begin position="1"/>
        <end position="10"/>
    </location>
</feature>
<comment type="subcellular location">
    <subcellularLocation>
        <location evidence="2">Cytoplasm</location>
    </subcellularLocation>
    <text evidence="2">Associated with two foci at the outer edges of the nucleoid region in young cells, and at four foci within both cell halves in older cells.</text>
</comment>
<comment type="similarity">
    <text evidence="2">Belongs to the ScpA family.</text>
</comment>
<dbReference type="RefSeq" id="WP_284215762.1">
    <property type="nucleotide sequence ID" value="NZ_BSOT01000005.1"/>
</dbReference>
<dbReference type="HAMAP" id="MF_01805">
    <property type="entry name" value="ScpA"/>
    <property type="match status" value="1"/>
</dbReference>
<sequence length="315" mass="35464">MASSSTRDRSTAPGQTGGANVVEHASDQAEPPLPRQHTLQVTQQTTEQITQQQPLALAFVNGEALIEKPEDLYIPPDALEVILETFEGPLDLLLYLIRKQKFDIVELPVLQVTKQYMEYVEVMADIKLELAGEYLLMAAMLAEIKSRLLLPKHEGAEEDEGDPRAELIRRLKEYELIKKAAEALDNAPRMQRDYHLAQAGTSDEVQPIKHLPQVSLQELALAFAGVMQRAKAFEHHQIEKEVLSTRERMSMLLQRLTHDTYMRFDELISADEGKAGVVVSFIAMLELAKEGLVQIEQAQPYANIHVKLGSYEQDI</sequence>
<comment type="caution">
    <text evidence="4">The sequence shown here is derived from an EMBL/GenBank/DDBJ whole genome shotgun (WGS) entry which is preliminary data.</text>
</comment>
<proteinExistence type="inferred from homology"/>
<dbReference type="AlphaFoldDB" id="A0AA37SW33"/>
<keyword evidence="2" id="KW-0131">Cell cycle</keyword>
<dbReference type="GO" id="GO:0005737">
    <property type="term" value="C:cytoplasm"/>
    <property type="evidence" value="ECO:0007669"/>
    <property type="project" value="UniProtKB-SubCell"/>
</dbReference>
<feature type="region of interest" description="Disordered" evidence="3">
    <location>
        <begin position="1"/>
        <end position="32"/>
    </location>
</feature>
<reference evidence="4" key="1">
    <citation type="journal article" date="2014" name="Int. J. Syst. Evol. Microbiol.">
        <title>Complete genome sequence of Corynebacterium casei LMG S-19264T (=DSM 44701T), isolated from a smear-ripened cheese.</title>
        <authorList>
            <consortium name="US DOE Joint Genome Institute (JGI-PGF)"/>
            <person name="Walter F."/>
            <person name="Albersmeier A."/>
            <person name="Kalinowski J."/>
            <person name="Ruckert C."/>
        </authorList>
    </citation>
    <scope>NUCLEOTIDE SEQUENCE</scope>
    <source>
        <strain evidence="4">NBRC 110023</strain>
    </source>
</reference>
<dbReference type="GO" id="GO:0006260">
    <property type="term" value="P:DNA replication"/>
    <property type="evidence" value="ECO:0007669"/>
    <property type="project" value="UniProtKB-UniRule"/>
</dbReference>
<comment type="subunit">
    <text evidence="2">Component of a cohesin-like complex composed of ScpA, ScpB and the Smc homodimer, in which ScpA and ScpB bind to the head domain of Smc. The presence of the three proteins is required for the association of the complex with DNA.</text>
</comment>
<gene>
    <name evidence="2" type="primary">scpA</name>
    <name evidence="4" type="ORF">GCM10007852_03370</name>
</gene>
<accession>A0AA37SW33</accession>
<dbReference type="GO" id="GO:0051301">
    <property type="term" value="P:cell division"/>
    <property type="evidence" value="ECO:0007669"/>
    <property type="project" value="UniProtKB-KW"/>
</dbReference>
<dbReference type="Pfam" id="PF02616">
    <property type="entry name" value="SMC_ScpA"/>
    <property type="match status" value="1"/>
</dbReference>
<dbReference type="InterPro" id="IPR003768">
    <property type="entry name" value="ScpA"/>
</dbReference>
<dbReference type="PANTHER" id="PTHR33969:SF2">
    <property type="entry name" value="SEGREGATION AND CONDENSATION PROTEIN A"/>
    <property type="match status" value="1"/>
</dbReference>
<keyword evidence="2" id="KW-0132">Cell division</keyword>
<dbReference type="Gene3D" id="1.10.10.580">
    <property type="entry name" value="Structural maintenance of chromosome 1. Chain E"/>
    <property type="match status" value="1"/>
</dbReference>
<evidence type="ECO:0000256" key="3">
    <source>
        <dbReference type="SAM" id="MobiDB-lite"/>
    </source>
</evidence>
<dbReference type="EMBL" id="BSOT01000005">
    <property type="protein sequence ID" value="GLR69429.1"/>
    <property type="molecule type" value="Genomic_DNA"/>
</dbReference>
<keyword evidence="2" id="KW-0963">Cytoplasm</keyword>
<dbReference type="PANTHER" id="PTHR33969">
    <property type="entry name" value="SEGREGATION AND CONDENSATION PROTEIN A"/>
    <property type="match status" value="1"/>
</dbReference>
<evidence type="ECO:0000256" key="2">
    <source>
        <dbReference type="HAMAP-Rule" id="MF_01805"/>
    </source>
</evidence>
<dbReference type="InterPro" id="IPR023093">
    <property type="entry name" value="ScpA-like_C"/>
</dbReference>
<keyword evidence="2" id="KW-0159">Chromosome partition</keyword>
<keyword evidence="5" id="KW-1185">Reference proteome</keyword>
<organism evidence="4 5">
    <name type="scientific">Agaribacter marinus</name>
    <dbReference type="NCBI Taxonomy" id="1431249"/>
    <lineage>
        <taxon>Bacteria</taxon>
        <taxon>Pseudomonadati</taxon>
        <taxon>Pseudomonadota</taxon>
        <taxon>Gammaproteobacteria</taxon>
        <taxon>Alteromonadales</taxon>
        <taxon>Alteromonadaceae</taxon>
        <taxon>Agaribacter</taxon>
    </lineage>
</organism>
<evidence type="ECO:0000313" key="5">
    <source>
        <dbReference type="Proteomes" id="UP001156601"/>
    </source>
</evidence>
<comment type="function">
    <text evidence="2">Participates in chromosomal partition during cell division. May act via the formation of a condensin-like complex containing Smc and ScpB that pull DNA away from mid-cell into both cell halves.</text>
</comment>